<keyword evidence="3" id="KW-1185">Reference proteome</keyword>
<dbReference type="Proteomes" id="UP000271162">
    <property type="component" value="Unassembled WGS sequence"/>
</dbReference>
<reference evidence="2 3" key="2">
    <citation type="submission" date="2018-11" db="EMBL/GenBank/DDBJ databases">
        <authorList>
            <consortium name="Pathogen Informatics"/>
        </authorList>
    </citation>
    <scope>NUCLEOTIDE SEQUENCE [LARGE SCALE GENOMIC DNA]</scope>
</reference>
<accession>A0A0N4YTX5</accession>
<evidence type="ECO:0000256" key="1">
    <source>
        <dbReference type="SAM" id="MobiDB-lite"/>
    </source>
</evidence>
<dbReference type="WBParaSite" id="NBR_0002069701-mRNA-1">
    <property type="protein sequence ID" value="NBR_0002069701-mRNA-1"/>
    <property type="gene ID" value="NBR_0002069701"/>
</dbReference>
<name>A0A0N4YTX5_NIPBR</name>
<evidence type="ECO:0000313" key="4">
    <source>
        <dbReference type="WBParaSite" id="NBR_0002069701-mRNA-1"/>
    </source>
</evidence>
<proteinExistence type="predicted"/>
<dbReference type="AlphaFoldDB" id="A0A0N4YTX5"/>
<reference evidence="4" key="1">
    <citation type="submission" date="2017-02" db="UniProtKB">
        <authorList>
            <consortium name="WormBaseParasite"/>
        </authorList>
    </citation>
    <scope>IDENTIFICATION</scope>
</reference>
<gene>
    <name evidence="2" type="ORF">NBR_LOCUS20698</name>
</gene>
<sequence length="255" mass="28536">MASAGSSLDVDELRRGLGQELREIYFHATGIEPTSSTAGSNAEDRKSLLKERLAKMKARQSSAKKEPVLRRKASPPDAYQRHAEVVCQFFRDRPRQHCKIARQQPLIVTILRENLSEERVHRMLDRNRDRGRSERFRLDHKTHVLHIMNTQNTQATSAVGSDKHEEAVPVSSTKTAVPDINSAMANVLAERAQNLQTAPGTIVIHEQSNDGLFKLELHLACRMNTTGRLNMSGCTPIGLKAKKVVVDGKDIWADC</sequence>
<evidence type="ECO:0000313" key="3">
    <source>
        <dbReference type="Proteomes" id="UP000271162"/>
    </source>
</evidence>
<dbReference type="EMBL" id="UYSL01025425">
    <property type="protein sequence ID" value="VDL84436.1"/>
    <property type="molecule type" value="Genomic_DNA"/>
</dbReference>
<organism evidence="4">
    <name type="scientific">Nippostrongylus brasiliensis</name>
    <name type="common">Rat hookworm</name>
    <dbReference type="NCBI Taxonomy" id="27835"/>
    <lineage>
        <taxon>Eukaryota</taxon>
        <taxon>Metazoa</taxon>
        <taxon>Ecdysozoa</taxon>
        <taxon>Nematoda</taxon>
        <taxon>Chromadorea</taxon>
        <taxon>Rhabditida</taxon>
        <taxon>Rhabditina</taxon>
        <taxon>Rhabditomorpha</taxon>
        <taxon>Strongyloidea</taxon>
        <taxon>Heligmosomidae</taxon>
        <taxon>Nippostrongylus</taxon>
    </lineage>
</organism>
<dbReference type="STRING" id="27835.A0A0N4YTX5"/>
<evidence type="ECO:0000313" key="2">
    <source>
        <dbReference type="EMBL" id="VDL84436.1"/>
    </source>
</evidence>
<protein>
    <submittedName>
        <fullName evidence="4">POP1 domain-containing protein</fullName>
    </submittedName>
</protein>
<feature type="region of interest" description="Disordered" evidence="1">
    <location>
        <begin position="56"/>
        <end position="76"/>
    </location>
</feature>